<dbReference type="PANTHER" id="PTHR43863:SF2">
    <property type="entry name" value="MALTASE-GLUCOAMYLASE"/>
    <property type="match status" value="1"/>
</dbReference>
<dbReference type="InterPro" id="IPR013783">
    <property type="entry name" value="Ig-like_fold"/>
</dbReference>
<comment type="caution">
    <text evidence="7">The sequence shown here is derived from an EMBL/GenBank/DDBJ whole genome shotgun (WGS) entry which is preliminary data.</text>
</comment>
<feature type="domain" description="Glycosyl hydrolase family 31 C-terminal" evidence="5">
    <location>
        <begin position="665"/>
        <end position="747"/>
    </location>
</feature>
<dbReference type="SUPFAM" id="SSF51011">
    <property type="entry name" value="Glycosyl hydrolase domain"/>
    <property type="match status" value="1"/>
</dbReference>
<dbReference type="InterPro" id="IPR025887">
    <property type="entry name" value="Glyco_hydro_31_N_dom"/>
</dbReference>
<evidence type="ECO:0000259" key="6">
    <source>
        <dbReference type="Pfam" id="PF21568"/>
    </source>
</evidence>
<dbReference type="Pfam" id="PF21365">
    <property type="entry name" value="Glyco_hydro_31_3rd"/>
    <property type="match status" value="1"/>
</dbReference>
<evidence type="ECO:0000313" key="8">
    <source>
        <dbReference type="Proteomes" id="UP000504882"/>
    </source>
</evidence>
<dbReference type="Pfam" id="PF13802">
    <property type="entry name" value="Gal_mutarotas_2"/>
    <property type="match status" value="1"/>
</dbReference>
<dbReference type="InterPro" id="IPR017853">
    <property type="entry name" value="GH"/>
</dbReference>
<comment type="similarity">
    <text evidence="1 2">Belongs to the glycosyl hydrolase 31 family.</text>
</comment>
<name>A0ABY2DZV9_9MICO</name>
<dbReference type="GO" id="GO:0016787">
    <property type="term" value="F:hydrolase activity"/>
    <property type="evidence" value="ECO:0007669"/>
    <property type="project" value="UniProtKB-KW"/>
</dbReference>
<dbReference type="InterPro" id="IPR048395">
    <property type="entry name" value="Glyco_hydro_31_C"/>
</dbReference>
<feature type="domain" description="Glycoside hydrolase family 31 TIM barrel" evidence="3">
    <location>
        <begin position="301"/>
        <end position="654"/>
    </location>
</feature>
<dbReference type="CDD" id="cd06597">
    <property type="entry name" value="GH31_transferase_CtsY"/>
    <property type="match status" value="1"/>
</dbReference>
<evidence type="ECO:0000259" key="5">
    <source>
        <dbReference type="Pfam" id="PF21365"/>
    </source>
</evidence>
<keyword evidence="2" id="KW-0326">Glycosidase</keyword>
<proteinExistence type="inferred from homology"/>
<dbReference type="Pfam" id="PF21568">
    <property type="entry name" value="AIMA-like_N"/>
    <property type="match status" value="1"/>
</dbReference>
<dbReference type="SUPFAM" id="SSF51445">
    <property type="entry name" value="(Trans)glycosidases"/>
    <property type="match status" value="1"/>
</dbReference>
<dbReference type="Gene3D" id="2.60.40.1180">
    <property type="entry name" value="Golgi alpha-mannosidase II"/>
    <property type="match status" value="1"/>
</dbReference>
<keyword evidence="8" id="KW-1185">Reference proteome</keyword>
<dbReference type="Pfam" id="PF01055">
    <property type="entry name" value="Glyco_hydro_31_2nd"/>
    <property type="match status" value="1"/>
</dbReference>
<dbReference type="SUPFAM" id="SSF74650">
    <property type="entry name" value="Galactose mutarotase-like"/>
    <property type="match status" value="1"/>
</dbReference>
<evidence type="ECO:0000259" key="3">
    <source>
        <dbReference type="Pfam" id="PF01055"/>
    </source>
</evidence>
<dbReference type="Gene3D" id="2.60.40.1760">
    <property type="entry name" value="glycosyl hydrolase (family 31)"/>
    <property type="match status" value="1"/>
</dbReference>
<dbReference type="PANTHER" id="PTHR43863">
    <property type="entry name" value="HYDROLASE, PUTATIVE (AFU_ORTHOLOGUE AFUA_1G03140)-RELATED"/>
    <property type="match status" value="1"/>
</dbReference>
<reference evidence="7 8" key="1">
    <citation type="submission" date="2019-03" db="EMBL/GenBank/DDBJ databases">
        <title>Genomic features of bacteria from cold environments.</title>
        <authorList>
            <person name="Shen L."/>
        </authorList>
    </citation>
    <scope>NUCLEOTIDE SEQUENCE [LARGE SCALE GENOMIC DNA]</scope>
    <source>
        <strain evidence="8">T3246-1</strain>
    </source>
</reference>
<accession>A0ABY2DZV9</accession>
<dbReference type="InterPro" id="IPR051816">
    <property type="entry name" value="Glycosyl_Hydrolase_31"/>
</dbReference>
<dbReference type="InterPro" id="IPR011013">
    <property type="entry name" value="Gal_mutarotase_sf_dom"/>
</dbReference>
<evidence type="ECO:0000256" key="2">
    <source>
        <dbReference type="RuleBase" id="RU361185"/>
    </source>
</evidence>
<keyword evidence="2 7" id="KW-0378">Hydrolase</keyword>
<dbReference type="InterPro" id="IPR013780">
    <property type="entry name" value="Glyco_hydro_b"/>
</dbReference>
<protein>
    <submittedName>
        <fullName evidence="7">Glycoside hydrolase family 31</fullName>
    </submittedName>
</protein>
<dbReference type="CDD" id="cd14752">
    <property type="entry name" value="GH31_N"/>
    <property type="match status" value="1"/>
</dbReference>
<sequence>MLTHRPFGIEHPYATSADQRVPVRPEMGEPVRLGVIAAPEVRAVVCEWRPDGAPPLSLPLTPAVVDAGAAAALAGGEGHLAAAQAAALDDDGAWSVVSPPVTGPVRYRFRAEADGGASEESDWFDLQPVTWVTGAGDLTFSGGGNGTGGGRASGAGADRLLPGSVQWLRDETGVHRVRFALALEPDEHVVGFGERFDAVDQRGRTLDAVVFEQYKGQAAAGRTYLPMPFAHVVSPSDSWGFHLRTSRRSWFDVGASTPDALVIEVDLGGEPHEHLDVGVYTGDPAAVVAAFTAEVGRAQELPDWVFRLWASGNEWNTRDLVMDRMDTHASLDIPVGVVVIEAWSDEQGIMLFRDATYPLHPDGAPHTGAEIGYPAGGAWPDPRAMVAELHERGVKVILWQIPLLKTSHDLGPDVPADAQVYADGRALIDGGHAVLEADGTPYHNRGWWFPQSLMPDLSTQHTREWWTAKRDYLLADLDVDGFKTDGGEHAWGHDLRYGDGTRGDEGNNRYPVHYARAFGDLLRRHGKAPVTFSRAGFTGSQAHGIHWAGDEDSTWEAFRASVTAGITASACGIVYWGWDLAGFSGPPPDAELYLRAAAASAFMPIMQYHSEFNHHRRPMRDRTPWYVAEVNGDPEVVEEFRRLAHLRERLVPYLTAQARVAIETGRPLMRGLFFDHADDEEIWRWPLQFGLGDDLLVHPVTDPGAATWATYLPAGDWVDAWTGEAHHGRATHTREVPPAVVPVYVRAAAWPRLAPVFEGAAS</sequence>
<organism evidence="7 8">
    <name type="scientific">Occultella glacieicola</name>
    <dbReference type="NCBI Taxonomy" id="2518684"/>
    <lineage>
        <taxon>Bacteria</taxon>
        <taxon>Bacillati</taxon>
        <taxon>Actinomycetota</taxon>
        <taxon>Actinomycetes</taxon>
        <taxon>Micrococcales</taxon>
        <taxon>Ruaniaceae</taxon>
        <taxon>Occultella</taxon>
    </lineage>
</organism>
<evidence type="ECO:0000313" key="7">
    <source>
        <dbReference type="EMBL" id="TDE90087.1"/>
    </source>
</evidence>
<dbReference type="Gene3D" id="3.20.20.80">
    <property type="entry name" value="Glycosidases"/>
    <property type="match status" value="1"/>
</dbReference>
<feature type="domain" description="1,3-alpha-isomaltosidase-like N-terminal" evidence="6">
    <location>
        <begin position="8"/>
        <end position="111"/>
    </location>
</feature>
<feature type="domain" description="Glycoside hydrolase family 31 N-terminal" evidence="4">
    <location>
        <begin position="171"/>
        <end position="252"/>
    </location>
</feature>
<dbReference type="EMBL" id="SMNA01000010">
    <property type="protein sequence ID" value="TDE90087.1"/>
    <property type="molecule type" value="Genomic_DNA"/>
</dbReference>
<evidence type="ECO:0000256" key="1">
    <source>
        <dbReference type="ARBA" id="ARBA00007806"/>
    </source>
</evidence>
<dbReference type="Proteomes" id="UP000504882">
    <property type="component" value="Unassembled WGS sequence"/>
</dbReference>
<dbReference type="InterPro" id="IPR048488">
    <property type="entry name" value="AIMA-like_N"/>
</dbReference>
<evidence type="ECO:0000259" key="4">
    <source>
        <dbReference type="Pfam" id="PF13802"/>
    </source>
</evidence>
<gene>
    <name evidence="7" type="ORF">EXU48_19285</name>
</gene>
<dbReference type="InterPro" id="IPR000322">
    <property type="entry name" value="Glyco_hydro_31_TIM"/>
</dbReference>
<dbReference type="Gene3D" id="2.60.40.10">
    <property type="entry name" value="Immunoglobulins"/>
    <property type="match status" value="1"/>
</dbReference>